<feature type="transmembrane region" description="Helical" evidence="7">
    <location>
        <begin position="158"/>
        <end position="182"/>
    </location>
</feature>
<feature type="transmembrane region" description="Helical" evidence="7">
    <location>
        <begin position="188"/>
        <end position="211"/>
    </location>
</feature>
<dbReference type="GO" id="GO:0005886">
    <property type="term" value="C:plasma membrane"/>
    <property type="evidence" value="ECO:0007669"/>
    <property type="project" value="UniProtKB-SubCell"/>
</dbReference>
<dbReference type="PANTHER" id="PTHR43385:SF1">
    <property type="entry name" value="RIBOFLAVIN TRANSPORTER RIBJ"/>
    <property type="match status" value="1"/>
</dbReference>
<dbReference type="InterPro" id="IPR036259">
    <property type="entry name" value="MFS_trans_sf"/>
</dbReference>
<evidence type="ECO:0000259" key="8">
    <source>
        <dbReference type="PROSITE" id="PS50850"/>
    </source>
</evidence>
<dbReference type="PANTHER" id="PTHR43385">
    <property type="entry name" value="RIBOFLAVIN TRANSPORTER RIBJ"/>
    <property type="match status" value="1"/>
</dbReference>
<evidence type="ECO:0000256" key="5">
    <source>
        <dbReference type="ARBA" id="ARBA00023136"/>
    </source>
</evidence>
<feature type="transmembrane region" description="Helical" evidence="7">
    <location>
        <begin position="29"/>
        <end position="48"/>
    </location>
</feature>
<evidence type="ECO:0000256" key="7">
    <source>
        <dbReference type="SAM" id="Phobius"/>
    </source>
</evidence>
<feature type="transmembrane region" description="Helical" evidence="7">
    <location>
        <begin position="336"/>
        <end position="361"/>
    </location>
</feature>
<dbReference type="InterPro" id="IPR011701">
    <property type="entry name" value="MFS"/>
</dbReference>
<dbReference type="STRING" id="1036181.SAMN05421756_102142"/>
<comment type="subcellular location">
    <subcellularLocation>
        <location evidence="1">Cell membrane</location>
        <topology evidence="1">Multi-pass membrane protein</topology>
    </subcellularLocation>
</comment>
<keyword evidence="4 7" id="KW-1133">Transmembrane helix</keyword>
<dbReference type="Gene3D" id="1.20.1250.20">
    <property type="entry name" value="MFS general substrate transporter like domains"/>
    <property type="match status" value="2"/>
</dbReference>
<dbReference type="CDD" id="cd17353">
    <property type="entry name" value="MFS_OFA_like"/>
    <property type="match status" value="1"/>
</dbReference>
<organism evidence="9 10">
    <name type="scientific">Microlunatus flavus</name>
    <dbReference type="NCBI Taxonomy" id="1036181"/>
    <lineage>
        <taxon>Bacteria</taxon>
        <taxon>Bacillati</taxon>
        <taxon>Actinomycetota</taxon>
        <taxon>Actinomycetes</taxon>
        <taxon>Propionibacteriales</taxon>
        <taxon>Propionibacteriaceae</taxon>
        <taxon>Microlunatus</taxon>
    </lineage>
</organism>
<reference evidence="10" key="1">
    <citation type="submission" date="2016-10" db="EMBL/GenBank/DDBJ databases">
        <authorList>
            <person name="Varghese N."/>
            <person name="Submissions S."/>
        </authorList>
    </citation>
    <scope>NUCLEOTIDE SEQUENCE [LARGE SCALE GENOMIC DNA]</scope>
    <source>
        <strain evidence="10">CGMCC 4.6856</strain>
    </source>
</reference>
<keyword evidence="10" id="KW-1185">Reference proteome</keyword>
<dbReference type="SUPFAM" id="SSF103473">
    <property type="entry name" value="MFS general substrate transporter"/>
    <property type="match status" value="1"/>
</dbReference>
<dbReference type="Proteomes" id="UP000198504">
    <property type="component" value="Unassembled WGS sequence"/>
</dbReference>
<feature type="transmembrane region" description="Helical" evidence="7">
    <location>
        <begin position="122"/>
        <end position="146"/>
    </location>
</feature>
<feature type="region of interest" description="Disordered" evidence="6">
    <location>
        <begin position="1"/>
        <end position="22"/>
    </location>
</feature>
<feature type="transmembrane region" description="Helical" evidence="7">
    <location>
        <begin position="249"/>
        <end position="271"/>
    </location>
</feature>
<dbReference type="InterPro" id="IPR052983">
    <property type="entry name" value="MFS_Riboflavin_Transporter"/>
</dbReference>
<keyword evidence="3 7" id="KW-0812">Transmembrane</keyword>
<dbReference type="GO" id="GO:0022857">
    <property type="term" value="F:transmembrane transporter activity"/>
    <property type="evidence" value="ECO:0007669"/>
    <property type="project" value="InterPro"/>
</dbReference>
<evidence type="ECO:0000256" key="1">
    <source>
        <dbReference type="ARBA" id="ARBA00004651"/>
    </source>
</evidence>
<feature type="transmembrane region" description="Helical" evidence="7">
    <location>
        <begin position="373"/>
        <end position="396"/>
    </location>
</feature>
<keyword evidence="2" id="KW-0813">Transport</keyword>
<evidence type="ECO:0000256" key="6">
    <source>
        <dbReference type="SAM" id="MobiDB-lite"/>
    </source>
</evidence>
<evidence type="ECO:0000313" key="10">
    <source>
        <dbReference type="Proteomes" id="UP000198504"/>
    </source>
</evidence>
<proteinExistence type="predicted"/>
<evidence type="ECO:0000313" key="9">
    <source>
        <dbReference type="EMBL" id="SEP98425.1"/>
    </source>
</evidence>
<sequence>MSSATTPPASPASAGSGTAAAGNPTRGRWGLVVAALLMQLSLGAVYAWSVFSSALQKAAAFKLSKPEATLPFEVAIGMIFIGTYIGGRIQDRRGPKIVALIGSVLYGIGVIVASFARNGDQLPILVIGYGVLAGFGLGLAYIVPIAMLQKWFPDRRGLITGLAVGGFGFGAVVTAPIAQALIKNNPDVPTAAFLPLGIAYLIAAVVGAFFFRNPPEGYTVPGWTPATSGKVVDSGRDYTQGEALRTWQWYALAAILTLAVLAGIAFISQATTSFIDISGYTAAAAAAAVGALGLFNGAGRIFWAAVSGKLGRMTTFIAILAIEGVCILLIPHVHNAVLFFVLAALVYLCYGGAFGTMPATAGDFFGVKHAGGIYGLMLIGWSLGGVVGPLIAAALIGGDKDYSSAYTVIGIIALVAIVLPIITRIPRTRQSASEGSLGAGSAGAARR</sequence>
<gene>
    <name evidence="9" type="ORF">SAMN05421756_102142</name>
</gene>
<feature type="transmembrane region" description="Helical" evidence="7">
    <location>
        <begin position="68"/>
        <end position="85"/>
    </location>
</feature>
<dbReference type="RefSeq" id="WP_091178068.1">
    <property type="nucleotide sequence ID" value="NZ_FOFA01000002.1"/>
</dbReference>
<keyword evidence="5 7" id="KW-0472">Membrane</keyword>
<dbReference type="InterPro" id="IPR020846">
    <property type="entry name" value="MFS_dom"/>
</dbReference>
<feature type="domain" description="Major facilitator superfamily (MFS) profile" evidence="8">
    <location>
        <begin position="27"/>
        <end position="428"/>
    </location>
</feature>
<dbReference type="EMBL" id="FOFA01000002">
    <property type="protein sequence ID" value="SEP98425.1"/>
    <property type="molecule type" value="Genomic_DNA"/>
</dbReference>
<dbReference type="PROSITE" id="PS50850">
    <property type="entry name" value="MFS"/>
    <property type="match status" value="1"/>
</dbReference>
<accession>A0A1H9CAZ2</accession>
<evidence type="ECO:0000256" key="3">
    <source>
        <dbReference type="ARBA" id="ARBA00022692"/>
    </source>
</evidence>
<dbReference type="Pfam" id="PF07690">
    <property type="entry name" value="MFS_1"/>
    <property type="match status" value="1"/>
</dbReference>
<protein>
    <submittedName>
        <fullName evidence="9">MFS transporter, OFA family, oxalate/formate antiporter</fullName>
    </submittedName>
</protein>
<feature type="transmembrane region" description="Helical" evidence="7">
    <location>
        <begin position="310"/>
        <end position="330"/>
    </location>
</feature>
<dbReference type="OrthoDB" id="9793415at2"/>
<evidence type="ECO:0000256" key="2">
    <source>
        <dbReference type="ARBA" id="ARBA00022448"/>
    </source>
</evidence>
<feature type="transmembrane region" description="Helical" evidence="7">
    <location>
        <begin position="277"/>
        <end position="298"/>
    </location>
</feature>
<feature type="transmembrane region" description="Helical" evidence="7">
    <location>
        <begin position="402"/>
        <end position="422"/>
    </location>
</feature>
<name>A0A1H9CAZ2_9ACTN</name>
<feature type="transmembrane region" description="Helical" evidence="7">
    <location>
        <begin position="97"/>
        <end position="116"/>
    </location>
</feature>
<dbReference type="AlphaFoldDB" id="A0A1H9CAZ2"/>
<evidence type="ECO:0000256" key="4">
    <source>
        <dbReference type="ARBA" id="ARBA00022989"/>
    </source>
</evidence>